<proteinExistence type="predicted"/>
<evidence type="ECO:0000313" key="2">
    <source>
        <dbReference type="Proteomes" id="UP000823775"/>
    </source>
</evidence>
<dbReference type="Proteomes" id="UP000823775">
    <property type="component" value="Unassembled WGS sequence"/>
</dbReference>
<sequence>MGMSYIHTQMYNIQPHHGFTPNLKVLGEDLTKKIIAFENNFNVFWELDGDNPEMCRRSDLKAYSIPPANSYSKFPAYLSSSRYDFDLISCITLESLQDFNGSSYGMRAWACLVSPCLSTLLPDYVQLVRDRLDELLLMKDKQEKLETEVADIDNMDINEEIQ</sequence>
<name>A0ABS8SYX5_DATST</name>
<reference evidence="1 2" key="1">
    <citation type="journal article" date="2021" name="BMC Genomics">
        <title>Datura genome reveals duplications of psychoactive alkaloid biosynthetic genes and high mutation rate following tissue culture.</title>
        <authorList>
            <person name="Rajewski A."/>
            <person name="Carter-House D."/>
            <person name="Stajich J."/>
            <person name="Litt A."/>
        </authorList>
    </citation>
    <scope>NUCLEOTIDE SEQUENCE [LARGE SCALE GENOMIC DNA]</scope>
    <source>
        <strain evidence="1">AR-01</strain>
    </source>
</reference>
<dbReference type="EMBL" id="JACEIK010000925">
    <property type="protein sequence ID" value="MCD7463923.1"/>
    <property type="molecule type" value="Genomic_DNA"/>
</dbReference>
<accession>A0ABS8SYX5</accession>
<keyword evidence="2" id="KW-1185">Reference proteome</keyword>
<organism evidence="1 2">
    <name type="scientific">Datura stramonium</name>
    <name type="common">Jimsonweed</name>
    <name type="synonym">Common thornapple</name>
    <dbReference type="NCBI Taxonomy" id="4076"/>
    <lineage>
        <taxon>Eukaryota</taxon>
        <taxon>Viridiplantae</taxon>
        <taxon>Streptophyta</taxon>
        <taxon>Embryophyta</taxon>
        <taxon>Tracheophyta</taxon>
        <taxon>Spermatophyta</taxon>
        <taxon>Magnoliopsida</taxon>
        <taxon>eudicotyledons</taxon>
        <taxon>Gunneridae</taxon>
        <taxon>Pentapetalae</taxon>
        <taxon>asterids</taxon>
        <taxon>lamiids</taxon>
        <taxon>Solanales</taxon>
        <taxon>Solanaceae</taxon>
        <taxon>Solanoideae</taxon>
        <taxon>Datureae</taxon>
        <taxon>Datura</taxon>
    </lineage>
</organism>
<comment type="caution">
    <text evidence="1">The sequence shown here is derived from an EMBL/GenBank/DDBJ whole genome shotgun (WGS) entry which is preliminary data.</text>
</comment>
<gene>
    <name evidence="1" type="ORF">HAX54_051701</name>
</gene>
<evidence type="ECO:0000313" key="1">
    <source>
        <dbReference type="EMBL" id="MCD7463923.1"/>
    </source>
</evidence>
<protein>
    <submittedName>
        <fullName evidence="1">Uncharacterized protein</fullName>
    </submittedName>
</protein>